<protein>
    <recommendedName>
        <fullName evidence="4">tRNA-splicing endonuclease subunit Sen54 N-terminal domain-containing protein</fullName>
    </recommendedName>
</protein>
<gene>
    <name evidence="5" type="ORF">CVT26_001579</name>
</gene>
<feature type="compositionally biased region" description="Polar residues" evidence="3">
    <location>
        <begin position="387"/>
        <end position="399"/>
    </location>
</feature>
<comment type="similarity">
    <text evidence="1">Belongs to the SEN54 family.</text>
</comment>
<evidence type="ECO:0000259" key="4">
    <source>
        <dbReference type="Pfam" id="PF12928"/>
    </source>
</evidence>
<dbReference type="GO" id="GO:0000379">
    <property type="term" value="P:tRNA-type intron splice site recognition and cleavage"/>
    <property type="evidence" value="ECO:0007669"/>
    <property type="project" value="TreeGrafter"/>
</dbReference>
<dbReference type="PANTHER" id="PTHR21027">
    <property type="entry name" value="TRNA-SPLICING ENDONUCLEASE SUBUNIT SEN54"/>
    <property type="match status" value="1"/>
</dbReference>
<evidence type="ECO:0000256" key="1">
    <source>
        <dbReference type="ARBA" id="ARBA00005736"/>
    </source>
</evidence>
<feature type="compositionally biased region" description="Acidic residues" evidence="3">
    <location>
        <begin position="22"/>
        <end position="36"/>
    </location>
</feature>
<evidence type="ECO:0000256" key="2">
    <source>
        <dbReference type="ARBA" id="ARBA00022694"/>
    </source>
</evidence>
<dbReference type="InterPro" id="IPR024336">
    <property type="entry name" value="tRNA_splic_suSen54_N"/>
</dbReference>
<name>A0A409WAU1_9AGAR</name>
<evidence type="ECO:0000256" key="3">
    <source>
        <dbReference type="SAM" id="MobiDB-lite"/>
    </source>
</evidence>
<reference evidence="5 6" key="1">
    <citation type="journal article" date="2018" name="Evol. Lett.">
        <title>Horizontal gene cluster transfer increased hallucinogenic mushroom diversity.</title>
        <authorList>
            <person name="Reynolds H.T."/>
            <person name="Vijayakumar V."/>
            <person name="Gluck-Thaler E."/>
            <person name="Korotkin H.B."/>
            <person name="Matheny P.B."/>
            <person name="Slot J.C."/>
        </authorList>
    </citation>
    <scope>NUCLEOTIDE SEQUENCE [LARGE SCALE GENOMIC DNA]</scope>
    <source>
        <strain evidence="5 6">SRW20</strain>
    </source>
</reference>
<dbReference type="InParanoid" id="A0A409WAU1"/>
<dbReference type="EMBL" id="NHYE01005242">
    <property type="protein sequence ID" value="PPQ75623.1"/>
    <property type="molecule type" value="Genomic_DNA"/>
</dbReference>
<organism evidence="5 6">
    <name type="scientific">Gymnopilus dilepis</name>
    <dbReference type="NCBI Taxonomy" id="231916"/>
    <lineage>
        <taxon>Eukaryota</taxon>
        <taxon>Fungi</taxon>
        <taxon>Dikarya</taxon>
        <taxon>Basidiomycota</taxon>
        <taxon>Agaricomycotina</taxon>
        <taxon>Agaricomycetes</taxon>
        <taxon>Agaricomycetidae</taxon>
        <taxon>Agaricales</taxon>
        <taxon>Agaricineae</taxon>
        <taxon>Hymenogastraceae</taxon>
        <taxon>Gymnopilus</taxon>
    </lineage>
</organism>
<accession>A0A409WAU1</accession>
<dbReference type="Pfam" id="PF12928">
    <property type="entry name" value="tRNA_int_end_N2"/>
    <property type="match status" value="1"/>
</dbReference>
<dbReference type="Proteomes" id="UP000284706">
    <property type="component" value="Unassembled WGS sequence"/>
</dbReference>
<dbReference type="STRING" id="231916.A0A409WAU1"/>
<dbReference type="FunCoup" id="A0A409WAU1">
    <property type="interactions" value="8"/>
</dbReference>
<feature type="region of interest" description="Disordered" evidence="3">
    <location>
        <begin position="373"/>
        <end position="402"/>
    </location>
</feature>
<keyword evidence="6" id="KW-1185">Reference proteome</keyword>
<keyword evidence="2" id="KW-0819">tRNA processing</keyword>
<evidence type="ECO:0000313" key="5">
    <source>
        <dbReference type="EMBL" id="PPQ75623.1"/>
    </source>
</evidence>
<dbReference type="InterPro" id="IPR024337">
    <property type="entry name" value="tRNA_splic_suSen54"/>
</dbReference>
<feature type="domain" description="tRNA-splicing endonuclease subunit Sen54 N-terminal" evidence="4">
    <location>
        <begin position="82"/>
        <end position="161"/>
    </location>
</feature>
<comment type="caution">
    <text evidence="5">The sequence shown here is derived from an EMBL/GenBank/DDBJ whole genome shotgun (WGS) entry which is preliminary data.</text>
</comment>
<dbReference type="GO" id="GO:0000214">
    <property type="term" value="C:tRNA-intron endonuclease complex"/>
    <property type="evidence" value="ECO:0007669"/>
    <property type="project" value="TreeGrafter"/>
</dbReference>
<dbReference type="AlphaFoldDB" id="A0A409WAU1"/>
<feature type="region of interest" description="Disordered" evidence="3">
    <location>
        <begin position="1"/>
        <end position="69"/>
    </location>
</feature>
<dbReference type="OrthoDB" id="408683at2759"/>
<sequence>MDDTLETPSALPPKAPLGDVPPDVEDEQSSDEEDGGLDWTKLLPPSARPVIPKRGEKEFEPRGAGGTNLQQHVLERSRSAMFQTLRSTRTISSKAISYATWHPDIARTHVTVARGIHFSNMGHSAPRSIVGEDGTEKLQKRLELLPEEAIYLIERGSLFCWKYMDLKLGQVPGLSEVEGSPMSVQQAFSEMIGKEDLTLEKFQAGFLFSTSPFVYAYLKRLGYVVTRTSPPDPYYPLPPRPVLTKYAPSIMDRLKSLFPSWLSTVSRAILGAFNWWRPLRISKWLHHDKNYSALFRSLRFMPAGHSVPLNFSQSVLETRESTAYRIFYNLYKPSTPFKKSAPPPPDFQIVVVNARTTPMPTIQELTDLFDVLPESPLPQPRRRQPLTATPSNSAPNATTLKLEPAQDGSLIKRLFPWFFASTTSSSQLAPPRKSNPFVALKTGKKIVIIAAVDNGNISFFRFGQGEFSEWPML</sequence>
<evidence type="ECO:0000313" key="6">
    <source>
        <dbReference type="Proteomes" id="UP000284706"/>
    </source>
</evidence>
<proteinExistence type="inferred from homology"/>
<dbReference type="PANTHER" id="PTHR21027:SF1">
    <property type="entry name" value="TRNA-SPLICING ENDONUCLEASE SUBUNIT SEN54"/>
    <property type="match status" value="1"/>
</dbReference>